<dbReference type="RefSeq" id="XP_020074447.1">
    <property type="nucleotide sequence ID" value="XM_020221693.1"/>
</dbReference>
<comment type="similarity">
    <text evidence="1">Belongs to the prefoldin subunit beta family.</text>
</comment>
<name>A0A1E4RDQ6_9ASCO</name>
<dbReference type="GO" id="GO:0051082">
    <property type="term" value="F:unfolded protein binding"/>
    <property type="evidence" value="ECO:0007669"/>
    <property type="project" value="InterPro"/>
</dbReference>
<dbReference type="GeneID" id="30996242"/>
<dbReference type="Gene3D" id="1.10.287.370">
    <property type="match status" value="1"/>
</dbReference>
<protein>
    <recommendedName>
        <fullName evidence="5">Prefoldin</fullName>
    </recommendedName>
</protein>
<evidence type="ECO:0000256" key="1">
    <source>
        <dbReference type="ARBA" id="ARBA00008045"/>
    </source>
</evidence>
<keyword evidence="4" id="KW-1185">Reference proteome</keyword>
<keyword evidence="2" id="KW-0143">Chaperone</keyword>
<organism evidence="3 4">
    <name type="scientific">Hyphopichia burtonii NRRL Y-1933</name>
    <dbReference type="NCBI Taxonomy" id="984485"/>
    <lineage>
        <taxon>Eukaryota</taxon>
        <taxon>Fungi</taxon>
        <taxon>Dikarya</taxon>
        <taxon>Ascomycota</taxon>
        <taxon>Saccharomycotina</taxon>
        <taxon>Pichiomycetes</taxon>
        <taxon>Debaryomycetaceae</taxon>
        <taxon>Hyphopichia</taxon>
    </lineage>
</organism>
<dbReference type="PANTHER" id="PTHR20903:SF0">
    <property type="entry name" value="PREFOLDIN SUBUNIT 1"/>
    <property type="match status" value="1"/>
</dbReference>
<dbReference type="InterPro" id="IPR009053">
    <property type="entry name" value="Prefoldin"/>
</dbReference>
<dbReference type="GO" id="GO:0016272">
    <property type="term" value="C:prefoldin complex"/>
    <property type="evidence" value="ECO:0007669"/>
    <property type="project" value="InterPro"/>
</dbReference>
<dbReference type="GO" id="GO:0005737">
    <property type="term" value="C:cytoplasm"/>
    <property type="evidence" value="ECO:0007669"/>
    <property type="project" value="TreeGrafter"/>
</dbReference>
<sequence length="120" mass="13695">MSVNPEALQKLLMEMDNQLNKSKAELNMCNLQLDRINTNLNLIKHTSTNLKKLTNSDNDPVWQGIGKAFVKNDVGSYIKTIQGDEKEFLDTQKNLKTKQHYLQTTLDNTITNMTQLVGKK</sequence>
<proteinExistence type="inferred from homology"/>
<evidence type="ECO:0008006" key="5">
    <source>
        <dbReference type="Google" id="ProtNLM"/>
    </source>
</evidence>
<evidence type="ECO:0000256" key="2">
    <source>
        <dbReference type="ARBA" id="ARBA00023186"/>
    </source>
</evidence>
<dbReference type="Pfam" id="PF01920">
    <property type="entry name" value="Prefoldin_2"/>
    <property type="match status" value="1"/>
</dbReference>
<dbReference type="AlphaFoldDB" id="A0A1E4RDQ6"/>
<reference evidence="4" key="1">
    <citation type="submission" date="2016-05" db="EMBL/GenBank/DDBJ databases">
        <title>Comparative genomics of biotechnologically important yeasts.</title>
        <authorList>
            <consortium name="DOE Joint Genome Institute"/>
            <person name="Riley R."/>
            <person name="Haridas S."/>
            <person name="Wolfe K.H."/>
            <person name="Lopes M.R."/>
            <person name="Hittinger C.T."/>
            <person name="Goker M."/>
            <person name="Salamov A."/>
            <person name="Wisecaver J."/>
            <person name="Long T.M."/>
            <person name="Aerts A.L."/>
            <person name="Barry K."/>
            <person name="Choi C."/>
            <person name="Clum A."/>
            <person name="Coughlan A.Y."/>
            <person name="Deshpande S."/>
            <person name="Douglass A.P."/>
            <person name="Hanson S.J."/>
            <person name="Klenk H.-P."/>
            <person name="Labutti K."/>
            <person name="Lapidus A."/>
            <person name="Lindquist E."/>
            <person name="Lipzen A."/>
            <person name="Meier-Kolthoff J.P."/>
            <person name="Ohm R.A."/>
            <person name="Otillar R.P."/>
            <person name="Pangilinan J."/>
            <person name="Peng Y."/>
            <person name="Rokas A."/>
            <person name="Rosa C.A."/>
            <person name="Scheuner C."/>
            <person name="Sibirny A.A."/>
            <person name="Slot J.C."/>
            <person name="Stielow J.B."/>
            <person name="Sun H."/>
            <person name="Kurtzman C.P."/>
            <person name="Blackwell M."/>
            <person name="Grigoriev I.V."/>
            <person name="Jeffries T.W."/>
        </authorList>
    </citation>
    <scope>NUCLEOTIDE SEQUENCE [LARGE SCALE GENOMIC DNA]</scope>
    <source>
        <strain evidence="4">NRRL Y-1933</strain>
    </source>
</reference>
<dbReference type="PANTHER" id="PTHR20903">
    <property type="entry name" value="PREFOLDIN SUBUNIT 1-RELATED"/>
    <property type="match status" value="1"/>
</dbReference>
<dbReference type="SUPFAM" id="SSF46579">
    <property type="entry name" value="Prefoldin"/>
    <property type="match status" value="1"/>
</dbReference>
<evidence type="ECO:0000313" key="4">
    <source>
        <dbReference type="Proteomes" id="UP000095085"/>
    </source>
</evidence>
<evidence type="ECO:0000313" key="3">
    <source>
        <dbReference type="EMBL" id="ODV65380.1"/>
    </source>
</evidence>
<dbReference type="GO" id="GO:0044183">
    <property type="term" value="F:protein folding chaperone"/>
    <property type="evidence" value="ECO:0007669"/>
    <property type="project" value="TreeGrafter"/>
</dbReference>
<gene>
    <name evidence="3" type="ORF">HYPBUDRAFT_153723</name>
</gene>
<dbReference type="EMBL" id="KV454544">
    <property type="protein sequence ID" value="ODV65380.1"/>
    <property type="molecule type" value="Genomic_DNA"/>
</dbReference>
<accession>A0A1E4RDQ6</accession>
<dbReference type="STRING" id="984485.A0A1E4RDQ6"/>
<dbReference type="InterPro" id="IPR002777">
    <property type="entry name" value="PFD_beta-like"/>
</dbReference>
<dbReference type="Proteomes" id="UP000095085">
    <property type="component" value="Unassembled WGS sequence"/>
</dbReference>
<dbReference type="OrthoDB" id="2015447at2759"/>